<evidence type="ECO:0000313" key="4">
    <source>
        <dbReference type="Proteomes" id="UP000295657"/>
    </source>
</evidence>
<dbReference type="InterPro" id="IPR051199">
    <property type="entry name" value="LPS_LOS_Heptosyltrfase"/>
</dbReference>
<dbReference type="CDD" id="cd03789">
    <property type="entry name" value="GT9_LPS_heptosyltransferase"/>
    <property type="match status" value="1"/>
</dbReference>
<dbReference type="EMBL" id="SNYQ01000003">
    <property type="protein sequence ID" value="TDQ58071.1"/>
    <property type="molecule type" value="Genomic_DNA"/>
</dbReference>
<dbReference type="GO" id="GO:0009244">
    <property type="term" value="P:lipopolysaccharide core region biosynthetic process"/>
    <property type="evidence" value="ECO:0007669"/>
    <property type="project" value="TreeGrafter"/>
</dbReference>
<reference evidence="3 4" key="1">
    <citation type="submission" date="2019-03" db="EMBL/GenBank/DDBJ databases">
        <title>Genomic Encyclopedia of Type Strains, Phase IV (KMG-IV): sequencing the most valuable type-strain genomes for metagenomic binning, comparative biology and taxonomic classification.</title>
        <authorList>
            <person name="Goeker M."/>
        </authorList>
    </citation>
    <scope>NUCLEOTIDE SEQUENCE [LARGE SCALE GENOMIC DNA]</scope>
    <source>
        <strain evidence="3 4">DSM 28403</strain>
    </source>
</reference>
<dbReference type="SUPFAM" id="SSF53756">
    <property type="entry name" value="UDP-Glycosyltransferase/glycogen phosphorylase"/>
    <property type="match status" value="1"/>
</dbReference>
<dbReference type="OrthoDB" id="89608at2"/>
<dbReference type="GO" id="GO:0008713">
    <property type="term" value="F:ADP-heptose-lipopolysaccharide heptosyltransferase activity"/>
    <property type="evidence" value="ECO:0007669"/>
    <property type="project" value="TreeGrafter"/>
</dbReference>
<dbReference type="Gene3D" id="3.40.50.2000">
    <property type="entry name" value="Glycogen Phosphorylase B"/>
    <property type="match status" value="2"/>
</dbReference>
<dbReference type="RefSeq" id="WP_133544346.1">
    <property type="nucleotide sequence ID" value="NZ_SNYQ01000003.1"/>
</dbReference>
<accession>A0A4R6V8V1</accession>
<organism evidence="3 4">
    <name type="scientific">Mesocricetibacter intestinalis</name>
    <dbReference type="NCBI Taxonomy" id="1521930"/>
    <lineage>
        <taxon>Bacteria</taxon>
        <taxon>Pseudomonadati</taxon>
        <taxon>Pseudomonadota</taxon>
        <taxon>Gammaproteobacteria</taxon>
        <taxon>Pasteurellales</taxon>
        <taxon>Pasteurellaceae</taxon>
        <taxon>Mesocricetibacter</taxon>
    </lineage>
</organism>
<sequence>MSIKQKLRRIRLSIGKYFLDRGTPPLEITTPPGKILFLRHDGKIGDYIVSSFVFREIKKQYPDSHIGVVCTEKNAYLFEANPYIDQLHLLKKRSIISMVKCGLNLGRFFHYDAVIDPTVLLRNRDLLLLRLIKAPLNIGYLKKDYKIFNKNITDADLHFSEVYTRALQLSGFNKIDNTYDIPYRQDSAQRVKEFLAKNQLSEFIALNCYGQGSARRFNPEKITALLHYLNAHTQKPVLLLSYPEVSKNLSALAAPFKGVIIDTEMTTIFDCIEYIRECDLLISPDTATIHIAVGLNKPLIGFYSEDQENFKHWHPNSKNTTHILRYRQTINEIKPEQIKPEWLEN</sequence>
<keyword evidence="2 3" id="KW-0808">Transferase</keyword>
<evidence type="ECO:0000256" key="2">
    <source>
        <dbReference type="ARBA" id="ARBA00022679"/>
    </source>
</evidence>
<evidence type="ECO:0000256" key="1">
    <source>
        <dbReference type="ARBA" id="ARBA00022676"/>
    </source>
</evidence>
<keyword evidence="1" id="KW-0328">Glycosyltransferase</keyword>
<gene>
    <name evidence="3" type="ORF">EDC45_1143</name>
</gene>
<evidence type="ECO:0000313" key="3">
    <source>
        <dbReference type="EMBL" id="TDQ58071.1"/>
    </source>
</evidence>
<comment type="caution">
    <text evidence="3">The sequence shown here is derived from an EMBL/GenBank/DDBJ whole genome shotgun (WGS) entry which is preliminary data.</text>
</comment>
<dbReference type="PANTHER" id="PTHR30160">
    <property type="entry name" value="TETRAACYLDISACCHARIDE 4'-KINASE-RELATED"/>
    <property type="match status" value="1"/>
</dbReference>
<keyword evidence="4" id="KW-1185">Reference proteome</keyword>
<dbReference type="InterPro" id="IPR002201">
    <property type="entry name" value="Glyco_trans_9"/>
</dbReference>
<dbReference type="GO" id="GO:0005829">
    <property type="term" value="C:cytosol"/>
    <property type="evidence" value="ECO:0007669"/>
    <property type="project" value="TreeGrafter"/>
</dbReference>
<name>A0A4R6V8V1_9PAST</name>
<dbReference type="AlphaFoldDB" id="A0A4R6V8V1"/>
<proteinExistence type="predicted"/>
<dbReference type="Proteomes" id="UP000295657">
    <property type="component" value="Unassembled WGS sequence"/>
</dbReference>
<protein>
    <submittedName>
        <fullName evidence="3">ADP-heptose:LPS heptosyltransferase</fullName>
    </submittedName>
</protein>
<dbReference type="Pfam" id="PF01075">
    <property type="entry name" value="Glyco_transf_9"/>
    <property type="match status" value="1"/>
</dbReference>